<keyword evidence="2" id="KW-1185">Reference proteome</keyword>
<reference evidence="1 2" key="1">
    <citation type="journal article" date="2019" name="Commun. Biol.">
        <title>The bagworm genome reveals a unique fibroin gene that provides high tensile strength.</title>
        <authorList>
            <person name="Kono N."/>
            <person name="Nakamura H."/>
            <person name="Ohtoshi R."/>
            <person name="Tomita M."/>
            <person name="Numata K."/>
            <person name="Arakawa K."/>
        </authorList>
    </citation>
    <scope>NUCLEOTIDE SEQUENCE [LARGE SCALE GENOMIC DNA]</scope>
</reference>
<dbReference type="Proteomes" id="UP000299102">
    <property type="component" value="Unassembled WGS sequence"/>
</dbReference>
<comment type="caution">
    <text evidence="1">The sequence shown here is derived from an EMBL/GenBank/DDBJ whole genome shotgun (WGS) entry which is preliminary data.</text>
</comment>
<gene>
    <name evidence="1" type="ORF">EVAR_83309_1</name>
</gene>
<name>A0A4C1VWQ9_EUMVA</name>
<sequence>MQCFVQRSDLCNLVYRLSSVARIYGASSILFFLPPKEWMSDIWIRRRRLGSAQRSIADAASARNISSNIFACTAYCQGFITDERPRTNIGGK</sequence>
<accession>A0A4C1VWQ9</accession>
<proteinExistence type="predicted"/>
<dbReference type="AlphaFoldDB" id="A0A4C1VWQ9"/>
<protein>
    <submittedName>
        <fullName evidence="1">Uncharacterized protein</fullName>
    </submittedName>
</protein>
<dbReference type="EMBL" id="BGZK01000424">
    <property type="protein sequence ID" value="GBP42792.1"/>
    <property type="molecule type" value="Genomic_DNA"/>
</dbReference>
<organism evidence="1 2">
    <name type="scientific">Eumeta variegata</name>
    <name type="common">Bagworm moth</name>
    <name type="synonym">Eumeta japonica</name>
    <dbReference type="NCBI Taxonomy" id="151549"/>
    <lineage>
        <taxon>Eukaryota</taxon>
        <taxon>Metazoa</taxon>
        <taxon>Ecdysozoa</taxon>
        <taxon>Arthropoda</taxon>
        <taxon>Hexapoda</taxon>
        <taxon>Insecta</taxon>
        <taxon>Pterygota</taxon>
        <taxon>Neoptera</taxon>
        <taxon>Endopterygota</taxon>
        <taxon>Lepidoptera</taxon>
        <taxon>Glossata</taxon>
        <taxon>Ditrysia</taxon>
        <taxon>Tineoidea</taxon>
        <taxon>Psychidae</taxon>
        <taxon>Oiketicinae</taxon>
        <taxon>Eumeta</taxon>
    </lineage>
</organism>
<evidence type="ECO:0000313" key="2">
    <source>
        <dbReference type="Proteomes" id="UP000299102"/>
    </source>
</evidence>
<evidence type="ECO:0000313" key="1">
    <source>
        <dbReference type="EMBL" id="GBP42792.1"/>
    </source>
</evidence>